<dbReference type="Pfam" id="PF19457">
    <property type="entry name" value="DUF5994"/>
    <property type="match status" value="1"/>
</dbReference>
<dbReference type="EMBL" id="BAAAVM010000013">
    <property type="protein sequence ID" value="GAA3127722.1"/>
    <property type="molecule type" value="Genomic_DNA"/>
</dbReference>
<comment type="caution">
    <text evidence="1">The sequence shown here is derived from an EMBL/GenBank/DDBJ whole genome shotgun (WGS) entry which is preliminary data.</text>
</comment>
<dbReference type="InterPro" id="IPR046036">
    <property type="entry name" value="DUF5994"/>
</dbReference>
<organism evidence="1 2">
    <name type="scientific">Streptomyces rameus</name>
    <dbReference type="NCBI Taxonomy" id="68261"/>
    <lineage>
        <taxon>Bacteria</taxon>
        <taxon>Bacillati</taxon>
        <taxon>Actinomycetota</taxon>
        <taxon>Actinomycetes</taxon>
        <taxon>Kitasatosporales</taxon>
        <taxon>Streptomycetaceae</taxon>
        <taxon>Streptomyces</taxon>
    </lineage>
</organism>
<protein>
    <submittedName>
        <fullName evidence="1">Uncharacterized protein</fullName>
    </submittedName>
</protein>
<dbReference type="Proteomes" id="UP001500893">
    <property type="component" value="Unassembled WGS sequence"/>
</dbReference>
<keyword evidence="2" id="KW-1185">Reference proteome</keyword>
<gene>
    <name evidence="1" type="ORF">GCM10010521_12700</name>
</gene>
<proteinExistence type="predicted"/>
<evidence type="ECO:0000313" key="1">
    <source>
        <dbReference type="EMBL" id="GAA3127722.1"/>
    </source>
</evidence>
<sequence length="292" mass="31024">MWQAVGGGAVRPLWWGPAGAAPGALGLCGRTGLITCAGPWLPSAHSCRYDGHRGEWRKEYGEDTEGISHTGFHAGSFSVRDETRAVTPGAARRRVRIMTATFEATLPRPAPVATPPARLVLKADGPSRGLLDGAWWPRSRDLLRELPALTDALDPVWGRITRIAVNPEHWPVIPHKVPVDGHVVKVGWFTPEIDPHKLLLLSYGTGRWDLLVIPPETGAQSAARLMAAASDYDGPPLTASALIAADLAAHAISMADRPLGADEAWGYEGGACVTSAAVPAETGDVSRLIIGM</sequence>
<evidence type="ECO:0000313" key="2">
    <source>
        <dbReference type="Proteomes" id="UP001500893"/>
    </source>
</evidence>
<name>A0ABP6MWZ8_9ACTN</name>
<accession>A0ABP6MWZ8</accession>
<reference evidence="2" key="1">
    <citation type="journal article" date="2019" name="Int. J. Syst. Evol. Microbiol.">
        <title>The Global Catalogue of Microorganisms (GCM) 10K type strain sequencing project: providing services to taxonomists for standard genome sequencing and annotation.</title>
        <authorList>
            <consortium name="The Broad Institute Genomics Platform"/>
            <consortium name="The Broad Institute Genome Sequencing Center for Infectious Disease"/>
            <person name="Wu L."/>
            <person name="Ma J."/>
        </authorList>
    </citation>
    <scope>NUCLEOTIDE SEQUENCE [LARGE SCALE GENOMIC DNA]</scope>
    <source>
        <strain evidence="2">JCM 11574</strain>
    </source>
</reference>